<keyword evidence="2" id="KW-1133">Transmembrane helix</keyword>
<evidence type="ECO:0000313" key="5">
    <source>
        <dbReference type="Proteomes" id="UP000612352"/>
    </source>
</evidence>
<feature type="region of interest" description="Disordered" evidence="1">
    <location>
        <begin position="381"/>
        <end position="417"/>
    </location>
</feature>
<feature type="transmembrane region" description="Helical" evidence="2">
    <location>
        <begin position="182"/>
        <end position="202"/>
    </location>
</feature>
<accession>A0ABS1BG39</accession>
<evidence type="ECO:0008006" key="6">
    <source>
        <dbReference type="Google" id="ProtNLM"/>
    </source>
</evidence>
<dbReference type="EMBL" id="JAEDAJ010000009">
    <property type="protein sequence ID" value="MBK0332471.1"/>
    <property type="molecule type" value="Genomic_DNA"/>
</dbReference>
<keyword evidence="2" id="KW-0472">Membrane</keyword>
<keyword evidence="2" id="KW-0812">Transmembrane</keyword>
<evidence type="ECO:0000313" key="4">
    <source>
        <dbReference type="EMBL" id="MBK0332995.1"/>
    </source>
</evidence>
<dbReference type="Proteomes" id="UP000612352">
    <property type="component" value="Unassembled WGS sequence"/>
</dbReference>
<feature type="transmembrane region" description="Helical" evidence="2">
    <location>
        <begin position="145"/>
        <end position="170"/>
    </location>
</feature>
<feature type="transmembrane region" description="Helical" evidence="2">
    <location>
        <begin position="72"/>
        <end position="92"/>
    </location>
</feature>
<dbReference type="RefSeq" id="WP_200503368.1">
    <property type="nucleotide sequence ID" value="NZ_JAEDAJ010000009.1"/>
</dbReference>
<evidence type="ECO:0000313" key="3">
    <source>
        <dbReference type="EMBL" id="MBK0332471.1"/>
    </source>
</evidence>
<feature type="region of interest" description="Disordered" evidence="1">
    <location>
        <begin position="295"/>
        <end position="321"/>
    </location>
</feature>
<sequence>MRGLGNQIAVVLMAGAALLAAPVMRSIVPEQFVLDGGHIDHSIHGPILGDAQSFRRVAAIYTALGLGDQQSLAAMLGIALFIAAMFAAIGWTRIRDLSLVGLAAVAASLGLAAVYLAQYSKEHVTLLLVLLVLLLPRGRRWDLAVPLLCVAYGATLRPYWLLIAVLYLGWRILLSRTRNPLVIVAALALVYALLQPAFQIALGQTLEGMRTWSNEQQANADVATVIDSAFPDATGPLGVLSALIALVFLVIPVPLGSTGTPYYAVSALLIMAIWAVALRPVVRGELITTGRASRAGGARWGADPARPGAAPIGTPGASQGSGVRTARAVSLLLALLVVQAIFEPDYGSYLKHLTPMLPLVLAALPSGTDRSHAAAALFPGARAARRQERSARHRPPVRAHRPRPSAPPVTSQIGGTP</sequence>
<gene>
    <name evidence="3" type="ORF">I8D64_13800</name>
    <name evidence="4" type="ORF">I8D64_16455</name>
</gene>
<dbReference type="EMBL" id="JAEDAJ010000017">
    <property type="protein sequence ID" value="MBK0332995.1"/>
    <property type="molecule type" value="Genomic_DNA"/>
</dbReference>
<reference evidence="4 5" key="1">
    <citation type="submission" date="2020-12" db="EMBL/GenBank/DDBJ databases">
        <title>Brachybacterium sp. MASK1Z-5, whole genome shotgun sequence.</title>
        <authorList>
            <person name="Tuo L."/>
        </authorList>
    </citation>
    <scope>NUCLEOTIDE SEQUENCE [LARGE SCALE GENOMIC DNA]</scope>
    <source>
        <strain evidence="4 5">MASK1Z-5</strain>
    </source>
</reference>
<feature type="compositionally biased region" description="Basic residues" evidence="1">
    <location>
        <begin position="391"/>
        <end position="403"/>
    </location>
</feature>
<comment type="caution">
    <text evidence="4">The sequence shown here is derived from an EMBL/GenBank/DDBJ whole genome shotgun (WGS) entry which is preliminary data.</text>
</comment>
<evidence type="ECO:0000256" key="2">
    <source>
        <dbReference type="SAM" id="Phobius"/>
    </source>
</evidence>
<keyword evidence="5" id="KW-1185">Reference proteome</keyword>
<feature type="transmembrane region" description="Helical" evidence="2">
    <location>
        <begin position="261"/>
        <end position="282"/>
    </location>
</feature>
<evidence type="ECO:0000256" key="1">
    <source>
        <dbReference type="SAM" id="MobiDB-lite"/>
    </source>
</evidence>
<feature type="transmembrane region" description="Helical" evidence="2">
    <location>
        <begin position="99"/>
        <end position="117"/>
    </location>
</feature>
<feature type="transmembrane region" description="Helical" evidence="2">
    <location>
        <begin position="237"/>
        <end position="255"/>
    </location>
</feature>
<name>A0ABS1BG39_9MICO</name>
<protein>
    <recommendedName>
        <fullName evidence="6">DUF2029 domain-containing protein</fullName>
    </recommendedName>
</protein>
<organism evidence="4 5">
    <name type="scientific">Brachybacterium halotolerans</name>
    <dbReference type="NCBI Taxonomy" id="2795215"/>
    <lineage>
        <taxon>Bacteria</taxon>
        <taxon>Bacillati</taxon>
        <taxon>Actinomycetota</taxon>
        <taxon>Actinomycetes</taxon>
        <taxon>Micrococcales</taxon>
        <taxon>Dermabacteraceae</taxon>
        <taxon>Brachybacterium</taxon>
    </lineage>
</organism>
<proteinExistence type="predicted"/>